<dbReference type="Proteomes" id="UP000199101">
    <property type="component" value="Unassembled WGS sequence"/>
</dbReference>
<dbReference type="EMBL" id="FMAG01000004">
    <property type="protein sequence ID" value="SCB34154.1"/>
    <property type="molecule type" value="Genomic_DNA"/>
</dbReference>
<evidence type="ECO:0000313" key="1">
    <source>
        <dbReference type="EMBL" id="SCB34154.1"/>
    </source>
</evidence>
<dbReference type="OrthoDB" id="6058590at2"/>
<name>A0A1C3W2S8_9HYPH</name>
<dbReference type="AlphaFoldDB" id="A0A1C3W2S8"/>
<keyword evidence="2" id="KW-1185">Reference proteome</keyword>
<reference evidence="2" key="1">
    <citation type="submission" date="2016-08" db="EMBL/GenBank/DDBJ databases">
        <authorList>
            <person name="Varghese N."/>
            <person name="Submissions Spin"/>
        </authorList>
    </citation>
    <scope>NUCLEOTIDE SEQUENCE [LARGE SCALE GENOMIC DNA]</scope>
    <source>
        <strain evidence="2">HAMBI 2975</strain>
    </source>
</reference>
<gene>
    <name evidence="1" type="ORF">GA0061103_4731</name>
</gene>
<organism evidence="1 2">
    <name type="scientific">Rhizobium multihospitium</name>
    <dbReference type="NCBI Taxonomy" id="410764"/>
    <lineage>
        <taxon>Bacteria</taxon>
        <taxon>Pseudomonadati</taxon>
        <taxon>Pseudomonadota</taxon>
        <taxon>Alphaproteobacteria</taxon>
        <taxon>Hyphomicrobiales</taxon>
        <taxon>Rhizobiaceae</taxon>
        <taxon>Rhizobium/Agrobacterium group</taxon>
        <taxon>Rhizobium</taxon>
    </lineage>
</organism>
<protein>
    <recommendedName>
        <fullName evidence="3">SMI1 / KNR4 family (SUKH-1)</fullName>
    </recommendedName>
</protein>
<evidence type="ECO:0008006" key="3">
    <source>
        <dbReference type="Google" id="ProtNLM"/>
    </source>
</evidence>
<sequence length="144" mass="16288">MSVFLFDLPILPKDFRFPDSYTGLVRNGELPDIKPWEFLAGDMGRSLSYYGSMLERYKQLPLIPFAIIADRTGFHNDGYVTLALFDGSDVHGEPRVRIFDYATPKKSPWDNIAYQNFEAWLEAAKAESADHKSECADADATDQA</sequence>
<dbReference type="RefSeq" id="WP_092713582.1">
    <property type="nucleotide sequence ID" value="NZ_FMAG01000004.1"/>
</dbReference>
<evidence type="ECO:0000313" key="2">
    <source>
        <dbReference type="Proteomes" id="UP000199101"/>
    </source>
</evidence>
<proteinExistence type="predicted"/>
<accession>A0A1C3W2S8</accession>